<evidence type="ECO:0000313" key="2">
    <source>
        <dbReference type="EMBL" id="GFU05955.1"/>
    </source>
</evidence>
<organism evidence="2 3">
    <name type="scientific">Nephila pilipes</name>
    <name type="common">Giant wood spider</name>
    <name type="synonym">Nephila maculata</name>
    <dbReference type="NCBI Taxonomy" id="299642"/>
    <lineage>
        <taxon>Eukaryota</taxon>
        <taxon>Metazoa</taxon>
        <taxon>Ecdysozoa</taxon>
        <taxon>Arthropoda</taxon>
        <taxon>Chelicerata</taxon>
        <taxon>Arachnida</taxon>
        <taxon>Araneae</taxon>
        <taxon>Araneomorphae</taxon>
        <taxon>Entelegynae</taxon>
        <taxon>Araneoidea</taxon>
        <taxon>Nephilidae</taxon>
        <taxon>Nephila</taxon>
    </lineage>
</organism>
<evidence type="ECO:0000313" key="3">
    <source>
        <dbReference type="Proteomes" id="UP000887013"/>
    </source>
</evidence>
<feature type="compositionally biased region" description="Acidic residues" evidence="1">
    <location>
        <begin position="45"/>
        <end position="58"/>
    </location>
</feature>
<evidence type="ECO:0000256" key="1">
    <source>
        <dbReference type="SAM" id="MobiDB-lite"/>
    </source>
</evidence>
<keyword evidence="3" id="KW-1185">Reference proteome</keyword>
<dbReference type="Proteomes" id="UP000887013">
    <property type="component" value="Unassembled WGS sequence"/>
</dbReference>
<comment type="caution">
    <text evidence="2">The sequence shown here is derived from an EMBL/GenBank/DDBJ whole genome shotgun (WGS) entry which is preliminary data.</text>
</comment>
<gene>
    <name evidence="2" type="ORF">NPIL_571771</name>
</gene>
<sequence>PTKYYRPIRPKHAFVVEWRGERSDCAKVFQMYEMGKTMNSTENEAISDECDSDDENEPVDLANCDVRKKKK</sequence>
<proteinExistence type="predicted"/>
<dbReference type="EMBL" id="BMAW01077354">
    <property type="protein sequence ID" value="GFU05955.1"/>
    <property type="molecule type" value="Genomic_DNA"/>
</dbReference>
<dbReference type="AlphaFoldDB" id="A0A8X6UFU0"/>
<reference evidence="2" key="1">
    <citation type="submission" date="2020-08" db="EMBL/GenBank/DDBJ databases">
        <title>Multicomponent nature underlies the extraordinary mechanical properties of spider dragline silk.</title>
        <authorList>
            <person name="Kono N."/>
            <person name="Nakamura H."/>
            <person name="Mori M."/>
            <person name="Yoshida Y."/>
            <person name="Ohtoshi R."/>
            <person name="Malay A.D."/>
            <person name="Moran D.A.P."/>
            <person name="Tomita M."/>
            <person name="Numata K."/>
            <person name="Arakawa K."/>
        </authorList>
    </citation>
    <scope>NUCLEOTIDE SEQUENCE</scope>
</reference>
<feature type="region of interest" description="Disordered" evidence="1">
    <location>
        <begin position="40"/>
        <end position="71"/>
    </location>
</feature>
<accession>A0A8X6UFU0</accession>
<name>A0A8X6UFU0_NEPPI</name>
<protein>
    <submittedName>
        <fullName evidence="2">Uncharacterized protein</fullName>
    </submittedName>
</protein>
<feature type="non-terminal residue" evidence="2">
    <location>
        <position position="1"/>
    </location>
</feature>